<sequence>MGQDESTTADELIAGVRSVQRVLGDAIEPVLRERPTMEHVLLVLFLVTGAYMYLAAREFPAVVAEFPQLMAGATVLLSFLILARNYLNVVAPLLTAGIGAYAVYTGGMSFLDGDGGLIRVVFGIVLLVVTIGYRQQLVKGAESFIAEPMQVLGKEDILDEDLEEGVEKNRAEATGESQEIEEAEDTEGADTEEEPDSGAMYVYEIDDPKGPVVTGVLCVAYMLVTFAIGMLYATPLFVIAWALWVKMEFPKAAALTGVGMLCSYLFYDLIQSDIAEGWLTGWEPAPPDVLYAMYINPLVQPILQLIDRYIIFPILDLIGTVVPLGVIPL</sequence>
<evidence type="ECO:0000313" key="4">
    <source>
        <dbReference type="Proteomes" id="UP000198397"/>
    </source>
</evidence>
<dbReference type="Proteomes" id="UP000198397">
    <property type="component" value="Unassembled WGS sequence"/>
</dbReference>
<accession>A0A238WAC5</accession>
<feature type="region of interest" description="Disordered" evidence="1">
    <location>
        <begin position="165"/>
        <end position="196"/>
    </location>
</feature>
<proteinExistence type="predicted"/>
<feature type="transmembrane region" description="Helical" evidence="2">
    <location>
        <begin position="62"/>
        <end position="82"/>
    </location>
</feature>
<feature type="transmembrane region" description="Helical" evidence="2">
    <location>
        <begin position="116"/>
        <end position="133"/>
    </location>
</feature>
<protein>
    <recommendedName>
        <fullName evidence="5">Tripartite tricarboxylate transporter TctB family protein</fullName>
    </recommendedName>
</protein>
<evidence type="ECO:0000313" key="3">
    <source>
        <dbReference type="EMBL" id="SNR43536.1"/>
    </source>
</evidence>
<evidence type="ECO:0008006" key="5">
    <source>
        <dbReference type="Google" id="ProtNLM"/>
    </source>
</evidence>
<reference evidence="3 4" key="1">
    <citation type="submission" date="2017-06" db="EMBL/GenBank/DDBJ databases">
        <authorList>
            <person name="Kim H.J."/>
            <person name="Triplett B.A."/>
        </authorList>
    </citation>
    <scope>NUCLEOTIDE SEQUENCE [LARGE SCALE GENOMIC DNA]</scope>
    <source>
        <strain evidence="3 4">DSM 8800</strain>
    </source>
</reference>
<keyword evidence="4" id="KW-1185">Reference proteome</keyword>
<name>A0A238WAC5_HALVU</name>
<keyword evidence="2" id="KW-0472">Membrane</keyword>
<evidence type="ECO:0000256" key="1">
    <source>
        <dbReference type="SAM" id="MobiDB-lite"/>
    </source>
</evidence>
<feature type="transmembrane region" description="Helical" evidence="2">
    <location>
        <begin position="89"/>
        <end position="110"/>
    </location>
</feature>
<keyword evidence="2" id="KW-1133">Transmembrane helix</keyword>
<organism evidence="3 4">
    <name type="scientific">Halorubrum vacuolatum</name>
    <name type="common">Natronobacterium vacuolatum</name>
    <dbReference type="NCBI Taxonomy" id="63740"/>
    <lineage>
        <taxon>Archaea</taxon>
        <taxon>Methanobacteriati</taxon>
        <taxon>Methanobacteriota</taxon>
        <taxon>Stenosarchaea group</taxon>
        <taxon>Halobacteria</taxon>
        <taxon>Halobacteriales</taxon>
        <taxon>Haloferacaceae</taxon>
        <taxon>Halorubrum</taxon>
    </lineage>
</organism>
<dbReference type="AlphaFoldDB" id="A0A238WAC5"/>
<dbReference type="EMBL" id="FZNQ01000006">
    <property type="protein sequence ID" value="SNR43536.1"/>
    <property type="molecule type" value="Genomic_DNA"/>
</dbReference>
<evidence type="ECO:0000256" key="2">
    <source>
        <dbReference type="SAM" id="Phobius"/>
    </source>
</evidence>
<feature type="compositionally biased region" description="Acidic residues" evidence="1">
    <location>
        <begin position="178"/>
        <end position="196"/>
    </location>
</feature>
<dbReference type="OrthoDB" id="326396at2157"/>
<gene>
    <name evidence="3" type="ORF">SAMN06264855_106105</name>
</gene>
<keyword evidence="2" id="KW-0812">Transmembrane</keyword>
<dbReference type="RefSeq" id="WP_179213614.1">
    <property type="nucleotide sequence ID" value="NZ_FZNQ01000006.1"/>
</dbReference>
<feature type="transmembrane region" description="Helical" evidence="2">
    <location>
        <begin position="39"/>
        <end position="56"/>
    </location>
</feature>
<feature type="transmembrane region" description="Helical" evidence="2">
    <location>
        <begin position="219"/>
        <end position="243"/>
    </location>
</feature>